<comment type="caution">
    <text evidence="5">The sequence shown here is derived from an EMBL/GenBank/DDBJ whole genome shotgun (WGS) entry which is preliminary data.</text>
</comment>
<protein>
    <recommendedName>
        <fullName evidence="4">Ubiquitin-like protease family profile domain-containing protein</fullName>
    </recommendedName>
</protein>
<dbReference type="Pfam" id="PF02902">
    <property type="entry name" value="Peptidase_C48"/>
    <property type="match status" value="1"/>
</dbReference>
<reference evidence="5 6" key="1">
    <citation type="submission" date="2024-08" db="EMBL/GenBank/DDBJ databases">
        <authorList>
            <person name="Cucini C."/>
            <person name="Frati F."/>
        </authorList>
    </citation>
    <scope>NUCLEOTIDE SEQUENCE [LARGE SCALE GENOMIC DNA]</scope>
</reference>
<feature type="domain" description="Ubiquitin-like protease family profile" evidence="4">
    <location>
        <begin position="372"/>
        <end position="509"/>
    </location>
</feature>
<keyword evidence="6" id="KW-1185">Reference proteome</keyword>
<evidence type="ECO:0000313" key="5">
    <source>
        <dbReference type="EMBL" id="CAL8114660.1"/>
    </source>
</evidence>
<dbReference type="InterPro" id="IPR003653">
    <property type="entry name" value="Peptidase_C48_C"/>
</dbReference>
<keyword evidence="2" id="KW-0645">Protease</keyword>
<evidence type="ECO:0000259" key="4">
    <source>
        <dbReference type="Pfam" id="PF02902"/>
    </source>
</evidence>
<gene>
    <name evidence="5" type="ORF">ODALV1_LOCUS16556</name>
</gene>
<dbReference type="Gene3D" id="3.40.395.10">
    <property type="entry name" value="Adenoviral Proteinase, Chain A"/>
    <property type="match status" value="1"/>
</dbReference>
<comment type="similarity">
    <text evidence="1">Belongs to the peptidase C48 family.</text>
</comment>
<proteinExistence type="inferred from homology"/>
<dbReference type="Proteomes" id="UP001642540">
    <property type="component" value="Unassembled WGS sequence"/>
</dbReference>
<name>A0ABP1R219_9HEXA</name>
<sequence length="529" mass="61084">MEDKGIQTSMEVDDNDDIVLGKEVPTSLDPSSVSFMQHHSSLEDSNWDSFLEGKRRTAGNDGFIGVLKPGECYSFPLTYSFDPTPSWKVDLEESNVQLQEDQKKEEPRTITPKYVLTEFLSYMKASSVAILEDVLRCDLEAQGEATMELEEKSSAVNLKEEPEDQPILPSLSGNNDDVHNVTDLDPQLILKRQRLKEILITTPSQGFREVLYTCEVDEINRKSTSMRPKRRFPRYEEWRHQVIPSIPPPPEIKEDTNNSTSISSEKTLRLHLPYENAFLFKVDGFQDDLHSILNVISGGPLSCMVIDAYLTSRINLHNERALSQLHRLRPGVNSRLEYLPCRFLPVFHKNQDVSTFLPNLNFLPKSPLLNSILIAPQFSCQHFYLAVFYFRKKKINLFDSCWRKIPLALRNRQISNVLEQLNVKLTEEIVVEEENITNKSWSHRKIEAWNNWKEMEWKIERVPESPQQIDKYSCGIYVIHHAEEEMRGKYYKKKGRLRGADVGNIRMQITTVLLKTTGNGKRVLDALLE</sequence>
<keyword evidence="3" id="KW-0378">Hydrolase</keyword>
<dbReference type="InterPro" id="IPR038765">
    <property type="entry name" value="Papain-like_cys_pep_sf"/>
</dbReference>
<accession>A0ABP1R219</accession>
<evidence type="ECO:0000256" key="2">
    <source>
        <dbReference type="ARBA" id="ARBA00022670"/>
    </source>
</evidence>
<evidence type="ECO:0000256" key="3">
    <source>
        <dbReference type="ARBA" id="ARBA00022801"/>
    </source>
</evidence>
<dbReference type="EMBL" id="CAXLJM020000050">
    <property type="protein sequence ID" value="CAL8114660.1"/>
    <property type="molecule type" value="Genomic_DNA"/>
</dbReference>
<dbReference type="SUPFAM" id="SSF54001">
    <property type="entry name" value="Cysteine proteinases"/>
    <property type="match status" value="1"/>
</dbReference>
<evidence type="ECO:0000313" key="6">
    <source>
        <dbReference type="Proteomes" id="UP001642540"/>
    </source>
</evidence>
<organism evidence="5 6">
    <name type="scientific">Orchesella dallaii</name>
    <dbReference type="NCBI Taxonomy" id="48710"/>
    <lineage>
        <taxon>Eukaryota</taxon>
        <taxon>Metazoa</taxon>
        <taxon>Ecdysozoa</taxon>
        <taxon>Arthropoda</taxon>
        <taxon>Hexapoda</taxon>
        <taxon>Collembola</taxon>
        <taxon>Entomobryomorpha</taxon>
        <taxon>Entomobryoidea</taxon>
        <taxon>Orchesellidae</taxon>
        <taxon>Orchesellinae</taxon>
        <taxon>Orchesella</taxon>
    </lineage>
</organism>
<evidence type="ECO:0000256" key="1">
    <source>
        <dbReference type="ARBA" id="ARBA00005234"/>
    </source>
</evidence>